<feature type="region of interest" description="Disordered" evidence="1">
    <location>
        <begin position="1"/>
        <end position="76"/>
    </location>
</feature>
<dbReference type="AlphaFoldDB" id="C5LX42"/>
<dbReference type="OrthoDB" id="6131392at2759"/>
<organism evidence="3">
    <name type="scientific">Perkinsus marinus (strain ATCC 50983 / TXsc)</name>
    <dbReference type="NCBI Taxonomy" id="423536"/>
    <lineage>
        <taxon>Eukaryota</taxon>
        <taxon>Sar</taxon>
        <taxon>Alveolata</taxon>
        <taxon>Perkinsozoa</taxon>
        <taxon>Perkinsea</taxon>
        <taxon>Perkinsida</taxon>
        <taxon>Perkinsidae</taxon>
        <taxon>Perkinsus</taxon>
    </lineage>
</organism>
<proteinExistence type="predicted"/>
<keyword evidence="3" id="KW-1185">Reference proteome</keyword>
<dbReference type="InParanoid" id="C5LX42"/>
<reference evidence="2 3" key="1">
    <citation type="submission" date="2008-07" db="EMBL/GenBank/DDBJ databases">
        <authorList>
            <person name="El-Sayed N."/>
            <person name="Caler E."/>
            <person name="Inman J."/>
            <person name="Amedeo P."/>
            <person name="Hass B."/>
            <person name="Wortman J."/>
        </authorList>
    </citation>
    <scope>NUCLEOTIDE SEQUENCE [LARGE SCALE GENOMIC DNA]</scope>
    <source>
        <strain evidence="3">ATCC 50983 / TXsc</strain>
    </source>
</reference>
<feature type="compositionally biased region" description="Basic residues" evidence="1">
    <location>
        <begin position="289"/>
        <end position="300"/>
    </location>
</feature>
<feature type="compositionally biased region" description="Basic and acidic residues" evidence="1">
    <location>
        <begin position="33"/>
        <end position="44"/>
    </location>
</feature>
<feature type="region of interest" description="Disordered" evidence="1">
    <location>
        <begin position="281"/>
        <end position="301"/>
    </location>
</feature>
<name>C5LX42_PERM5</name>
<sequence>MVPRPTTTDHSEETGDSEFLTFDEFNALATEEEAAHEAQADHPQENLPSAGVSSTSSVQVQSLSHPIPSGDITSSLPQPSLKVTNGIRSYKIIDPFKGDKTQDIVEFLSKFEETYGLLGWPEATKYNVLRVNIEGAPFQIVDNNVRLAKNDPEAYAQAKKVLLSRYAPSIFSTWQTAVSRTLSEGESSGDFMSELQKLFKQCLPSDFSVSGVERSKIVDFFVCLQFWRGLPSSTPGLTGLRQQWQSELKNKPANMIEHALNLCKAVTADGFTAVAYPPRGKGSSGYAAKGHRVGKGKGKGKVTAQRFGWSGVMKRVPAS</sequence>
<dbReference type="Proteomes" id="UP000007800">
    <property type="component" value="Unassembled WGS sequence"/>
</dbReference>
<protein>
    <submittedName>
        <fullName evidence="2">Uncharacterized protein</fullName>
    </submittedName>
</protein>
<dbReference type="OMA" id="TDMIEHA"/>
<accession>C5LX42</accession>
<evidence type="ECO:0000313" key="3">
    <source>
        <dbReference type="Proteomes" id="UP000007800"/>
    </source>
</evidence>
<evidence type="ECO:0000256" key="1">
    <source>
        <dbReference type="SAM" id="MobiDB-lite"/>
    </source>
</evidence>
<dbReference type="RefSeq" id="XP_002765983.1">
    <property type="nucleotide sequence ID" value="XM_002765937.1"/>
</dbReference>
<dbReference type="EMBL" id="GG686352">
    <property type="protein sequence ID" value="EEQ98700.1"/>
    <property type="molecule type" value="Genomic_DNA"/>
</dbReference>
<feature type="compositionally biased region" description="Low complexity" evidence="1">
    <location>
        <begin position="52"/>
        <end position="64"/>
    </location>
</feature>
<gene>
    <name evidence="2" type="ORF">Pmar_PMAR014344</name>
</gene>
<dbReference type="GeneID" id="9062613"/>
<evidence type="ECO:0000313" key="2">
    <source>
        <dbReference type="EMBL" id="EEQ98700.1"/>
    </source>
</evidence>